<sequence length="255" mass="28426">MERSQAATPPSRSSLRWAILRQAIKGPASPSVNDAEHLLLADVEHHQMSYAQIRTFTVIFDESDPAVLHLGRPHVRAQNILAHPGAVQTIFQQCSLLSSENLHLFLAVQPIRRASNAIRSCHIADHTFKKDLGGHLLPSKHSYCPRNFVSSVYLDHSIERCTKDVSRKTPGGFKLISCCTLNGELHSQKNKCQFGTNELSVCYTLPVDGDKELIMIPVQLDRSTRSSRDRPRQNEADIVRLSLQPHASRNLAGAE</sequence>
<gene>
    <name evidence="1" type="ORF">IEQ34_007465</name>
</gene>
<accession>A0AAV7H4H9</accession>
<dbReference type="EMBL" id="JAGFBR010000008">
    <property type="protein sequence ID" value="KAH0462883.1"/>
    <property type="molecule type" value="Genomic_DNA"/>
</dbReference>
<evidence type="ECO:0000313" key="1">
    <source>
        <dbReference type="EMBL" id="KAH0462883.1"/>
    </source>
</evidence>
<proteinExistence type="predicted"/>
<dbReference type="Proteomes" id="UP000775213">
    <property type="component" value="Unassembled WGS sequence"/>
</dbReference>
<protein>
    <submittedName>
        <fullName evidence="1">Uncharacterized protein</fullName>
    </submittedName>
</protein>
<dbReference type="AlphaFoldDB" id="A0AAV7H4H9"/>
<name>A0AAV7H4H9_DENCH</name>
<reference evidence="1 2" key="1">
    <citation type="journal article" date="2021" name="Hortic Res">
        <title>Chromosome-scale assembly of the Dendrobium chrysotoxum genome enhances the understanding of orchid evolution.</title>
        <authorList>
            <person name="Zhang Y."/>
            <person name="Zhang G.Q."/>
            <person name="Zhang D."/>
            <person name="Liu X.D."/>
            <person name="Xu X.Y."/>
            <person name="Sun W.H."/>
            <person name="Yu X."/>
            <person name="Zhu X."/>
            <person name="Wang Z.W."/>
            <person name="Zhao X."/>
            <person name="Zhong W.Y."/>
            <person name="Chen H."/>
            <person name="Yin W.L."/>
            <person name="Huang T."/>
            <person name="Niu S.C."/>
            <person name="Liu Z.J."/>
        </authorList>
    </citation>
    <scope>NUCLEOTIDE SEQUENCE [LARGE SCALE GENOMIC DNA]</scope>
    <source>
        <strain evidence="1">Lindl</strain>
    </source>
</reference>
<keyword evidence="2" id="KW-1185">Reference proteome</keyword>
<evidence type="ECO:0000313" key="2">
    <source>
        <dbReference type="Proteomes" id="UP000775213"/>
    </source>
</evidence>
<organism evidence="1 2">
    <name type="scientific">Dendrobium chrysotoxum</name>
    <name type="common">Orchid</name>
    <dbReference type="NCBI Taxonomy" id="161865"/>
    <lineage>
        <taxon>Eukaryota</taxon>
        <taxon>Viridiplantae</taxon>
        <taxon>Streptophyta</taxon>
        <taxon>Embryophyta</taxon>
        <taxon>Tracheophyta</taxon>
        <taxon>Spermatophyta</taxon>
        <taxon>Magnoliopsida</taxon>
        <taxon>Liliopsida</taxon>
        <taxon>Asparagales</taxon>
        <taxon>Orchidaceae</taxon>
        <taxon>Epidendroideae</taxon>
        <taxon>Malaxideae</taxon>
        <taxon>Dendrobiinae</taxon>
        <taxon>Dendrobium</taxon>
    </lineage>
</organism>
<comment type="caution">
    <text evidence="1">The sequence shown here is derived from an EMBL/GenBank/DDBJ whole genome shotgun (WGS) entry which is preliminary data.</text>
</comment>